<dbReference type="AlphaFoldDB" id="A0A975U452"/>
<protein>
    <submittedName>
        <fullName evidence="3">Glucose 1-dehydrogenase</fullName>
        <ecNumber evidence="3">1.1.1.47</ecNumber>
    </submittedName>
</protein>
<comment type="similarity">
    <text evidence="1">Belongs to the short-chain dehydrogenases/reductases (SDR) family.</text>
</comment>
<evidence type="ECO:0000313" key="4">
    <source>
        <dbReference type="Proteomes" id="UP000694001"/>
    </source>
</evidence>
<dbReference type="FunFam" id="3.40.50.720:FF:000084">
    <property type="entry name" value="Short-chain dehydrogenase reductase"/>
    <property type="match status" value="1"/>
</dbReference>
<dbReference type="InterPro" id="IPR057326">
    <property type="entry name" value="KR_dom"/>
</dbReference>
<dbReference type="PROSITE" id="PS00061">
    <property type="entry name" value="ADH_SHORT"/>
    <property type="match status" value="1"/>
</dbReference>
<keyword evidence="3" id="KW-0560">Oxidoreductase</keyword>
<sequence>MTGAELGLFDLTGRTALVTGGNGGIGLGMAKGLAAAGAKVMISGRNEAKNASALAALGPRAAAMAADVTVPAEVEAMVQATLDRFGGLDILVINAGINIRKAAHEASFEEWRAVLAANLDSAFLTAKAAYPALKASGRGKVIATGSMTTLFGAPFAPAYSASKGGIVQLVRSLAAAWAPDNIQCNAILPGWIDTDLTRAARAQVPGLNERVLARTPAGRWGAPEDFAGIAIFLASSASDFITGAAIPVDGGYSSTI</sequence>
<dbReference type="Proteomes" id="UP000694001">
    <property type="component" value="Chromosome"/>
</dbReference>
<dbReference type="KEGG" id="elio:KO353_05415"/>
<organism evidence="3 4">
    <name type="scientific">Elioraea tepida</name>
    <dbReference type="NCBI Taxonomy" id="2843330"/>
    <lineage>
        <taxon>Bacteria</taxon>
        <taxon>Pseudomonadati</taxon>
        <taxon>Pseudomonadota</taxon>
        <taxon>Alphaproteobacteria</taxon>
        <taxon>Acetobacterales</taxon>
        <taxon>Elioraeaceae</taxon>
        <taxon>Elioraea</taxon>
    </lineage>
</organism>
<dbReference type="InterPro" id="IPR020904">
    <property type="entry name" value="Sc_DH/Rdtase_CS"/>
</dbReference>
<gene>
    <name evidence="3" type="ORF">KO353_05415</name>
</gene>
<dbReference type="NCBIfam" id="NF005559">
    <property type="entry name" value="PRK07231.1"/>
    <property type="match status" value="1"/>
</dbReference>
<name>A0A975U452_9PROT</name>
<keyword evidence="4" id="KW-1185">Reference proteome</keyword>
<feature type="domain" description="Ketoreductase" evidence="2">
    <location>
        <begin position="14"/>
        <end position="194"/>
    </location>
</feature>
<dbReference type="EC" id="1.1.1.47" evidence="3"/>
<dbReference type="GO" id="GO:0047936">
    <property type="term" value="F:glucose 1-dehydrogenase [NAD(P)+] activity"/>
    <property type="evidence" value="ECO:0007669"/>
    <property type="project" value="UniProtKB-EC"/>
</dbReference>
<dbReference type="Pfam" id="PF13561">
    <property type="entry name" value="adh_short_C2"/>
    <property type="match status" value="1"/>
</dbReference>
<dbReference type="EMBL" id="CP076448">
    <property type="protein sequence ID" value="QXM25647.1"/>
    <property type="molecule type" value="Genomic_DNA"/>
</dbReference>
<evidence type="ECO:0000313" key="3">
    <source>
        <dbReference type="EMBL" id="QXM25647.1"/>
    </source>
</evidence>
<accession>A0A975U452</accession>
<dbReference type="InterPro" id="IPR002347">
    <property type="entry name" value="SDR_fam"/>
</dbReference>
<dbReference type="PANTHER" id="PTHR42760">
    <property type="entry name" value="SHORT-CHAIN DEHYDROGENASES/REDUCTASES FAMILY MEMBER"/>
    <property type="match status" value="1"/>
</dbReference>
<evidence type="ECO:0000259" key="2">
    <source>
        <dbReference type="SMART" id="SM00822"/>
    </source>
</evidence>
<proteinExistence type="inferred from homology"/>
<reference evidence="3" key="1">
    <citation type="submission" date="2021-06" db="EMBL/GenBank/DDBJ databases">
        <title>Elioraea tepida, sp. nov., a moderately thermophilic aerobic anoxygenic phototrophic bacterium isolated from an alkaline siliceous hot spring mat community in Yellowstone National Park, WY, USA.</title>
        <authorList>
            <person name="Saini M.K."/>
            <person name="Yoshida S."/>
            <person name="Sebastian A."/>
            <person name="Hirose S."/>
            <person name="Hara E."/>
            <person name="Tamaki H."/>
            <person name="Soulier N.T."/>
            <person name="Albert I."/>
            <person name="Hanada S."/>
            <person name="Bryant D.A."/>
            <person name="Tank M."/>
        </authorList>
    </citation>
    <scope>NUCLEOTIDE SEQUENCE</scope>
    <source>
        <strain evidence="3">MS-P2</strain>
    </source>
</reference>
<dbReference type="SMART" id="SM00822">
    <property type="entry name" value="PKS_KR"/>
    <property type="match status" value="1"/>
</dbReference>
<evidence type="ECO:0000256" key="1">
    <source>
        <dbReference type="ARBA" id="ARBA00006484"/>
    </source>
</evidence>
<dbReference type="RefSeq" id="WP_218286703.1">
    <property type="nucleotide sequence ID" value="NZ_CP076448.1"/>
</dbReference>